<dbReference type="RefSeq" id="WP_160553131.1">
    <property type="nucleotide sequence ID" value="NZ_CP047650.1"/>
</dbReference>
<evidence type="ECO:0000313" key="3">
    <source>
        <dbReference type="Proteomes" id="UP000464787"/>
    </source>
</evidence>
<reference evidence="2 3" key="1">
    <citation type="submission" date="2020-01" db="EMBL/GenBank/DDBJ databases">
        <title>Genome sequencing of strain KACC 21265.</title>
        <authorList>
            <person name="Heo J."/>
            <person name="Kim S.-J."/>
            <person name="Kim J.-S."/>
            <person name="Hong S.-B."/>
            <person name="Kwon S.-W."/>
        </authorList>
    </citation>
    <scope>NUCLEOTIDE SEQUENCE [LARGE SCALE GENOMIC DNA]</scope>
    <source>
        <strain evidence="2 3">KACC 21265</strain>
    </source>
</reference>
<keyword evidence="3" id="KW-1185">Reference proteome</keyword>
<dbReference type="Proteomes" id="UP000464787">
    <property type="component" value="Chromosome"/>
</dbReference>
<dbReference type="EMBL" id="CP047650">
    <property type="protein sequence ID" value="QHI99324.1"/>
    <property type="molecule type" value="Genomic_DNA"/>
</dbReference>
<organism evidence="2 3">
    <name type="scientific">Xylophilus rhododendri</name>
    <dbReference type="NCBI Taxonomy" id="2697032"/>
    <lineage>
        <taxon>Bacteria</taxon>
        <taxon>Pseudomonadati</taxon>
        <taxon>Pseudomonadota</taxon>
        <taxon>Betaproteobacteria</taxon>
        <taxon>Burkholderiales</taxon>
        <taxon>Xylophilus</taxon>
    </lineage>
</organism>
<dbReference type="AlphaFoldDB" id="A0A857J5Q0"/>
<name>A0A857J5Q0_9BURK</name>
<feature type="region of interest" description="Disordered" evidence="1">
    <location>
        <begin position="1"/>
        <end position="24"/>
    </location>
</feature>
<evidence type="ECO:0000256" key="1">
    <source>
        <dbReference type="SAM" id="MobiDB-lite"/>
    </source>
</evidence>
<evidence type="ECO:0000313" key="2">
    <source>
        <dbReference type="EMBL" id="QHI99324.1"/>
    </source>
</evidence>
<gene>
    <name evidence="2" type="ORF">GT347_15875</name>
</gene>
<accession>A0A857J5Q0</accession>
<sequence length="546" mass="60396">MNTASVQDTRHTPPASRTAWQTTAGTEPGWLERLPVELQYEILDKLLKLGNEEAGINPFKGLNSRLDKSLASPFGASELIRALWQAPDAAGFLAEVDAIDEMPQQYHEACWNAVWNALARFDLRDADADLAGRLLDRLPAHPVLRRQQWRCALDLVTRGRQPCTLRFVERLMQLGAAGGEAAPGTWRRLLQLYHLAGVRSSVEARGPVAGLPPAWSAQLALLQECMRLGDVDHDATLPEFHALLGRILAVADPDIRLLLLANAQSCLFGLPEQDQEIACLALRDAAAPFIGTPLEARLLQTVFRAFWNDDQGVVLKAVQKRTPEDALRLIESLEVGHGPLLDPMLRQALPALLRQCVDRVREHPQLLLRLAGICEWCGQDPGRDIGRALLAHCAQLDLHLRLAFLEKLAIHSQQDPDGQARWQAQWQQALQAICTALAAAETPAARRRLAKALLPALRFTHSLETALPPLLAAAPKLLPDERLDVLTAASMDVLAHTDIDEDTWWTRLAVLRRAAYGDLPLQLQSGLLKTQNTMLALFLEQKNADL</sequence>
<protein>
    <submittedName>
        <fullName evidence="2">Uncharacterized protein</fullName>
    </submittedName>
</protein>
<dbReference type="KEGG" id="xyk:GT347_15875"/>
<proteinExistence type="predicted"/>